<keyword evidence="5" id="KW-1185">Reference proteome</keyword>
<name>A0A370H7K4_9NOCA</name>
<reference evidence="4 5" key="1">
    <citation type="submission" date="2018-07" db="EMBL/GenBank/DDBJ databases">
        <title>Genomic Encyclopedia of Type Strains, Phase IV (KMG-IV): sequencing the most valuable type-strain genomes for metagenomic binning, comparative biology and taxonomic classification.</title>
        <authorList>
            <person name="Goeker M."/>
        </authorList>
    </citation>
    <scope>NUCLEOTIDE SEQUENCE [LARGE SCALE GENOMIC DNA]</scope>
    <source>
        <strain evidence="4 5">DSM 44952</strain>
    </source>
</reference>
<feature type="signal peptide" evidence="1">
    <location>
        <begin position="1"/>
        <end position="26"/>
    </location>
</feature>
<protein>
    <submittedName>
        <fullName evidence="4">Uncharacterized protein</fullName>
    </submittedName>
</protein>
<evidence type="ECO:0000256" key="1">
    <source>
        <dbReference type="SAM" id="SignalP"/>
    </source>
</evidence>
<dbReference type="InterPro" id="IPR056463">
    <property type="entry name" value="DUF7373_C"/>
</dbReference>
<sequence length="394" mass="42607">MGRSTRASLVAGAIALAGLLTGCGVAGSPVPGEIDVRTLEVGPYEVNRHHYAWDSDGKGSLLEGMRMSQVVVPAVRIDPSLTVGQGGRVVANTAEATERLLAAVSKRVLDRREMVVGYVAGGSDRPRGPEATAVTDLVMRFPDAQAAALAARELEDADFGVAPDLNRKLTLPAYPDAFIHYRPGVATIGAFLAHREFVISLFIERPRPEEPDLLAWVQKTLDTQVAALDGFRATPRDRLDELPVDPDRMLARAVVRDRQQRPDAERFGVFGGPAFVHIASDEATRQRLVDDTGLDAVAIAETSSVLRVRDDDAGLRLITGLLAATGPQYDPLAAPTSIPGAKCMQLNGRGDPQREGRYRCYVPYHRYVQVVVGSDLQDVKYRTAAAYALLANNY</sequence>
<dbReference type="RefSeq" id="WP_068020730.1">
    <property type="nucleotide sequence ID" value="NZ_QQAZ01000003.1"/>
</dbReference>
<feature type="chain" id="PRO_5039114651" evidence="1">
    <location>
        <begin position="27"/>
        <end position="394"/>
    </location>
</feature>
<comment type="caution">
    <text evidence="4">The sequence shown here is derived from an EMBL/GenBank/DDBJ whole genome shotgun (WGS) entry which is preliminary data.</text>
</comment>
<feature type="domain" description="DUF7373" evidence="2">
    <location>
        <begin position="54"/>
        <end position="244"/>
    </location>
</feature>
<evidence type="ECO:0000313" key="5">
    <source>
        <dbReference type="Proteomes" id="UP000255355"/>
    </source>
</evidence>
<gene>
    <name evidence="4" type="ORF">DFR68_10349</name>
</gene>
<dbReference type="PROSITE" id="PS51257">
    <property type="entry name" value="PROKAR_LIPOPROTEIN"/>
    <property type="match status" value="1"/>
</dbReference>
<accession>A0A370H7K4</accession>
<keyword evidence="1" id="KW-0732">Signal</keyword>
<dbReference type="AlphaFoldDB" id="A0A370H7K4"/>
<evidence type="ECO:0000313" key="4">
    <source>
        <dbReference type="EMBL" id="RDI52665.1"/>
    </source>
</evidence>
<dbReference type="Proteomes" id="UP000255355">
    <property type="component" value="Unassembled WGS sequence"/>
</dbReference>
<dbReference type="InterPro" id="IPR055797">
    <property type="entry name" value="DUF7373"/>
</dbReference>
<evidence type="ECO:0000259" key="3">
    <source>
        <dbReference type="Pfam" id="PF24092"/>
    </source>
</evidence>
<feature type="domain" description="DUF7373" evidence="3">
    <location>
        <begin position="249"/>
        <end position="393"/>
    </location>
</feature>
<proteinExistence type="predicted"/>
<dbReference type="STRING" id="1210089.GCA_001613165_03508"/>
<dbReference type="Pfam" id="PF24092">
    <property type="entry name" value="DUF7373_C"/>
    <property type="match status" value="1"/>
</dbReference>
<dbReference type="EMBL" id="QQAZ01000003">
    <property type="protein sequence ID" value="RDI52665.1"/>
    <property type="molecule type" value="Genomic_DNA"/>
</dbReference>
<organism evidence="4 5">
    <name type="scientific">Nocardia mexicana</name>
    <dbReference type="NCBI Taxonomy" id="279262"/>
    <lineage>
        <taxon>Bacteria</taxon>
        <taxon>Bacillati</taxon>
        <taxon>Actinomycetota</taxon>
        <taxon>Actinomycetes</taxon>
        <taxon>Mycobacteriales</taxon>
        <taxon>Nocardiaceae</taxon>
        <taxon>Nocardia</taxon>
    </lineage>
</organism>
<dbReference type="Pfam" id="PF24088">
    <property type="entry name" value="DUF7373"/>
    <property type="match status" value="1"/>
</dbReference>
<evidence type="ECO:0000259" key="2">
    <source>
        <dbReference type="Pfam" id="PF24088"/>
    </source>
</evidence>